<dbReference type="InterPro" id="IPR005135">
    <property type="entry name" value="Endo/exonuclease/phosphatase"/>
</dbReference>
<dbReference type="Gene3D" id="3.60.10.10">
    <property type="entry name" value="Endonuclease/exonuclease/phosphatase"/>
    <property type="match status" value="1"/>
</dbReference>
<keyword evidence="1" id="KW-0732">Signal</keyword>
<feature type="signal peptide" evidence="1">
    <location>
        <begin position="1"/>
        <end position="22"/>
    </location>
</feature>
<dbReference type="AlphaFoldDB" id="D2QT37"/>
<keyword evidence="3" id="KW-0255">Endonuclease</keyword>
<dbReference type="Gene3D" id="2.60.40.10">
    <property type="entry name" value="Immunoglobulins"/>
    <property type="match status" value="1"/>
</dbReference>
<evidence type="ECO:0000256" key="1">
    <source>
        <dbReference type="SAM" id="SignalP"/>
    </source>
</evidence>
<organism evidence="3 4">
    <name type="scientific">Spirosoma linguale (strain ATCC 33905 / DSM 74 / LMG 10896 / Claus 1)</name>
    <dbReference type="NCBI Taxonomy" id="504472"/>
    <lineage>
        <taxon>Bacteria</taxon>
        <taxon>Pseudomonadati</taxon>
        <taxon>Bacteroidota</taxon>
        <taxon>Cytophagia</taxon>
        <taxon>Cytophagales</taxon>
        <taxon>Cytophagaceae</taxon>
        <taxon>Spirosoma</taxon>
    </lineage>
</organism>
<evidence type="ECO:0000313" key="4">
    <source>
        <dbReference type="Proteomes" id="UP000002028"/>
    </source>
</evidence>
<protein>
    <submittedName>
        <fullName evidence="3">Endonuclease/exonuclease/phosphatase</fullName>
    </submittedName>
</protein>
<dbReference type="EMBL" id="CP001769">
    <property type="protein sequence ID" value="ADB41969.1"/>
    <property type="molecule type" value="Genomic_DNA"/>
</dbReference>
<accession>D2QT37</accession>
<reference evidence="3 4" key="1">
    <citation type="journal article" date="2010" name="Stand. Genomic Sci.">
        <title>Complete genome sequence of Spirosoma linguale type strain (1).</title>
        <authorList>
            <person name="Lail K."/>
            <person name="Sikorski J."/>
            <person name="Saunders E."/>
            <person name="Lapidus A."/>
            <person name="Glavina Del Rio T."/>
            <person name="Copeland A."/>
            <person name="Tice H."/>
            <person name="Cheng J.-F."/>
            <person name="Lucas S."/>
            <person name="Nolan M."/>
            <person name="Bruce D."/>
            <person name="Goodwin L."/>
            <person name="Pitluck S."/>
            <person name="Ivanova N."/>
            <person name="Mavromatis K."/>
            <person name="Ovchinnikova G."/>
            <person name="Pati A."/>
            <person name="Chen A."/>
            <person name="Palaniappan K."/>
            <person name="Land M."/>
            <person name="Hauser L."/>
            <person name="Chang Y.-J."/>
            <person name="Jeffries C.D."/>
            <person name="Chain P."/>
            <person name="Brettin T."/>
            <person name="Detter J.C."/>
            <person name="Schuetze A."/>
            <person name="Rohde M."/>
            <person name="Tindall B.J."/>
            <person name="Goeker M."/>
            <person name="Bristow J."/>
            <person name="Eisen J.A."/>
            <person name="Markowitz V."/>
            <person name="Hugenholtz P."/>
            <person name="Kyrpides N.C."/>
            <person name="Klenk H.-P."/>
            <person name="Chen F."/>
        </authorList>
    </citation>
    <scope>NUCLEOTIDE SEQUENCE [LARGE SCALE GENOMIC DNA]</scope>
    <source>
        <strain evidence="4">ATCC 33905 / DSM 74 / LMG 10896 / Claus 1</strain>
    </source>
</reference>
<dbReference type="SUPFAM" id="SSF56219">
    <property type="entry name" value="DNase I-like"/>
    <property type="match status" value="1"/>
</dbReference>
<dbReference type="RefSeq" id="WP_012930457.1">
    <property type="nucleotide sequence ID" value="NC_013730.1"/>
</dbReference>
<dbReference type="Proteomes" id="UP000002028">
    <property type="component" value="Chromosome"/>
</dbReference>
<dbReference type="STRING" id="504472.Slin_6007"/>
<dbReference type="InterPro" id="IPR026444">
    <property type="entry name" value="Secre_tail"/>
</dbReference>
<name>D2QT37_SPILD</name>
<dbReference type="InterPro" id="IPR036691">
    <property type="entry name" value="Endo/exonu/phosph_ase_sf"/>
</dbReference>
<proteinExistence type="predicted"/>
<dbReference type="GO" id="GO:0004527">
    <property type="term" value="F:exonuclease activity"/>
    <property type="evidence" value="ECO:0007669"/>
    <property type="project" value="UniProtKB-KW"/>
</dbReference>
<sequence>MKHVLQVLLAASLWLMTASGFAQTTLAQWNFEGAPGSVTAAAASTITADNAAFGSGVTSVTFVAGNGGGRAYTGTGWNVTSPDVNKYIQISLGPVASYTMALSQLSFDEQRSGTGPTTWVLRSSLDNFTADINTTPTSTTSPTSNGSFTSRVVSLSANTAFQNLSTPITFRIYGYGASGSGGTWRFDNIQVSGTTGPSDPTAPLLSVIPGSLPGFATVPGTPSTAKSYTVSGVNLTSDLTITAPTGYEVSKDNGTSYATVQTLTQSGGIIAPTAISVRLTGAGNGTVNGTITNVAGAVSKNVTVSGSVDVSNGPVPIATARGQVGTTVIIQGRVTVSSQFGGKLFYIQDATGSIAVYDPTTSYGNQVQLGDLVQVSGPVALFQGKKEINGVATFLKVNDTNQPVTPQVITATQLTSGAFEGQLVTVQNATIGGSGATFQGGAAGTYPLTTSDGTAELFVTSASDLVGATKPTGALTVTGIADRYIPTDASKNVVQLNPRAIFDIPGSEVPPPPPTITTCPANRTITDNDQTLSVVSWNLEWYGFDGGSYTCTNGSRTYADNGPTNETLQAQNVRSVMDAFNADIYILQEVSDKNLLVTNTPAGYALSCSDQYTSYFFQDLCDANGNPQGFNPTSLNQKVCVMYKTSVVSMIPAESKPLLTDKYSYTTTPRSDAWASGRLPYLFVANVTVDGQTRKLYIVDIHAKSGSAQADYNRRKQDIIDLKAELDANYGNVNLIMAGDYNDDVDQSIAAGNPSSYANFVSDPNYTVISSELSSSNCNTDANFTDAIDHITVSNELASSYVAGSVASVRPAVVNYALTTSDHYPTFARFTLASPLPVRLTSFAAKPVGETVGISWTTANETNSAYFEVERSVDAREFASIGRVAAAGDAQSIKTYGLVDQHPLSGTNYYRLKQVDLDGKTAYSTIVSVVMDNLTPAMELLGNPVDNQAIRVAVRNLPNAVYRLTTLTGRELPVQGQTQADGSMLLTTAQALSPGVYLLRADSGTTRIMRKVVIR</sequence>
<keyword evidence="4" id="KW-1185">Reference proteome</keyword>
<evidence type="ECO:0000313" key="3">
    <source>
        <dbReference type="EMBL" id="ADB41969.1"/>
    </source>
</evidence>
<feature type="chain" id="PRO_5003034212" evidence="1">
    <location>
        <begin position="23"/>
        <end position="1015"/>
    </location>
</feature>
<dbReference type="HOGENOM" id="CLU_309247_0_0_10"/>
<evidence type="ECO:0000259" key="2">
    <source>
        <dbReference type="Pfam" id="PF03372"/>
    </source>
</evidence>
<dbReference type="Pfam" id="PF03372">
    <property type="entry name" value="Exo_endo_phos"/>
    <property type="match status" value="1"/>
</dbReference>
<dbReference type="InterPro" id="IPR013783">
    <property type="entry name" value="Ig-like_fold"/>
</dbReference>
<feature type="domain" description="Endonuclease/exonuclease/phosphatase" evidence="2">
    <location>
        <begin position="536"/>
        <end position="823"/>
    </location>
</feature>
<keyword evidence="3" id="KW-0540">Nuclease</keyword>
<dbReference type="GO" id="GO:0004519">
    <property type="term" value="F:endonuclease activity"/>
    <property type="evidence" value="ECO:0007669"/>
    <property type="project" value="UniProtKB-KW"/>
</dbReference>
<dbReference type="eggNOG" id="COG2374">
    <property type="taxonomic scope" value="Bacteria"/>
</dbReference>
<dbReference type="KEGG" id="sli:Slin_6007"/>
<keyword evidence="3" id="KW-0378">Hydrolase</keyword>
<dbReference type="NCBIfam" id="TIGR04183">
    <property type="entry name" value="Por_Secre_tail"/>
    <property type="match status" value="1"/>
</dbReference>
<gene>
    <name evidence="3" type="ordered locus">Slin_6007</name>
</gene>